<dbReference type="EnsemblProtists" id="EKX51273">
    <property type="protein sequence ID" value="EKX51273"/>
    <property type="gene ID" value="GUITHDRAFT_157234"/>
</dbReference>
<sequence length="252" mass="28983">MGIPKFFRWLSERYPLINQDIKAGTIFPEFDNLYLDMNGIIHPCTHGNDGEVVRMTENDMFVAIGKFVDELMKVVRPQRLLFLAVDGCAPRAKMNQQRQRRFRAASELSKSLMNARERGEEIPQDPFDSNCITPGTQFMARLTNFLNYFIQSKIKDDPIWAKAKIILSGAEVPGEGEHKIMEYIRREKSQESWPSNLRHCIFGNDADLIMLSLATHEPHFALLRETYDAQQGGDRGEEPIQRFSAPSYWNPA</sequence>
<protein>
    <recommendedName>
        <fullName evidence="3">Xrn1 N-terminal domain-containing protein</fullName>
    </recommendedName>
</protein>
<dbReference type="GO" id="GO:0003723">
    <property type="term" value="F:RNA binding"/>
    <property type="evidence" value="ECO:0007669"/>
    <property type="project" value="TreeGrafter"/>
</dbReference>
<dbReference type="RefSeq" id="XP_005838253.1">
    <property type="nucleotide sequence ID" value="XM_005838196.1"/>
</dbReference>
<reference evidence="6" key="2">
    <citation type="submission" date="2012-11" db="EMBL/GenBank/DDBJ databases">
        <authorList>
            <person name="Kuo A."/>
            <person name="Curtis B.A."/>
            <person name="Tanifuji G."/>
            <person name="Burki F."/>
            <person name="Gruber A."/>
            <person name="Irimia M."/>
            <person name="Maruyama S."/>
            <person name="Arias M.C."/>
            <person name="Ball S.G."/>
            <person name="Gile G.H."/>
            <person name="Hirakawa Y."/>
            <person name="Hopkins J.F."/>
            <person name="Rensing S.A."/>
            <person name="Schmutz J."/>
            <person name="Symeonidi A."/>
            <person name="Elias M."/>
            <person name="Eveleigh R.J."/>
            <person name="Herman E.K."/>
            <person name="Klute M.J."/>
            <person name="Nakayama T."/>
            <person name="Obornik M."/>
            <person name="Reyes-Prieto A."/>
            <person name="Armbrust E.V."/>
            <person name="Aves S.J."/>
            <person name="Beiko R.G."/>
            <person name="Coutinho P."/>
            <person name="Dacks J.B."/>
            <person name="Durnford D.G."/>
            <person name="Fast N.M."/>
            <person name="Green B.R."/>
            <person name="Grisdale C."/>
            <person name="Hempe F."/>
            <person name="Henrissat B."/>
            <person name="Hoppner M.P."/>
            <person name="Ishida K.-I."/>
            <person name="Kim E."/>
            <person name="Koreny L."/>
            <person name="Kroth P.G."/>
            <person name="Liu Y."/>
            <person name="Malik S.-B."/>
            <person name="Maier U.G."/>
            <person name="McRose D."/>
            <person name="Mock T."/>
            <person name="Neilson J.A."/>
            <person name="Onodera N.T."/>
            <person name="Poole A.M."/>
            <person name="Pritham E.J."/>
            <person name="Richards T.A."/>
            <person name="Rocap G."/>
            <person name="Roy S.W."/>
            <person name="Sarai C."/>
            <person name="Schaack S."/>
            <person name="Shirato S."/>
            <person name="Slamovits C.H."/>
            <person name="Spencer D.F."/>
            <person name="Suzuki S."/>
            <person name="Worden A.Z."/>
            <person name="Zauner S."/>
            <person name="Barry K."/>
            <person name="Bell C."/>
            <person name="Bharti A.K."/>
            <person name="Crow J.A."/>
            <person name="Grimwood J."/>
            <person name="Kramer R."/>
            <person name="Lindquist E."/>
            <person name="Lucas S."/>
            <person name="Salamov A."/>
            <person name="McFadden G.I."/>
            <person name="Lane C.E."/>
            <person name="Keeling P.J."/>
            <person name="Gray M.W."/>
            <person name="Grigoriev I.V."/>
            <person name="Archibald J.M."/>
        </authorList>
    </citation>
    <scope>NUCLEOTIDE SEQUENCE</scope>
    <source>
        <strain evidence="6">CCMP2712</strain>
    </source>
</reference>
<name>L1JT89_GUITC</name>
<dbReference type="Pfam" id="PF03159">
    <property type="entry name" value="XRN_N"/>
    <property type="match status" value="1"/>
</dbReference>
<dbReference type="GO" id="GO:0000956">
    <property type="term" value="P:nuclear-transcribed mRNA catabolic process"/>
    <property type="evidence" value="ECO:0007669"/>
    <property type="project" value="TreeGrafter"/>
</dbReference>
<dbReference type="InterPro" id="IPR004859">
    <property type="entry name" value="Xrn1_N"/>
</dbReference>
<dbReference type="eggNOG" id="KOG2045">
    <property type="taxonomic scope" value="Eukaryota"/>
</dbReference>
<proteinExistence type="inferred from homology"/>
<feature type="region of interest" description="Disordered" evidence="2">
    <location>
        <begin position="231"/>
        <end position="252"/>
    </location>
</feature>
<dbReference type="HOGENOM" id="CLU_006038_4_0_1"/>
<accession>L1JT89</accession>
<keyword evidence="6" id="KW-1185">Reference proteome</keyword>
<dbReference type="PaxDb" id="55529-EKX51273"/>
<dbReference type="AlphaFoldDB" id="L1JT89"/>
<dbReference type="CDD" id="cd18673">
    <property type="entry name" value="PIN_XRN1-2-like"/>
    <property type="match status" value="1"/>
</dbReference>
<organism evidence="4">
    <name type="scientific">Guillardia theta (strain CCMP2712)</name>
    <name type="common">Cryptophyte</name>
    <dbReference type="NCBI Taxonomy" id="905079"/>
    <lineage>
        <taxon>Eukaryota</taxon>
        <taxon>Cryptophyceae</taxon>
        <taxon>Pyrenomonadales</taxon>
        <taxon>Geminigeraceae</taxon>
        <taxon>Guillardia</taxon>
    </lineage>
</organism>
<dbReference type="OrthoDB" id="372487at2759"/>
<evidence type="ECO:0000256" key="1">
    <source>
        <dbReference type="ARBA" id="ARBA00038299"/>
    </source>
</evidence>
<dbReference type="EMBL" id="JH992976">
    <property type="protein sequence ID" value="EKX51273.1"/>
    <property type="molecule type" value="Genomic_DNA"/>
</dbReference>
<evidence type="ECO:0000256" key="2">
    <source>
        <dbReference type="SAM" id="MobiDB-lite"/>
    </source>
</evidence>
<dbReference type="PANTHER" id="PTHR12341:SF7">
    <property type="entry name" value="5'-3' EXORIBONUCLEASE 1"/>
    <property type="match status" value="1"/>
</dbReference>
<dbReference type="OMA" id="DINTRMT"/>
<evidence type="ECO:0000313" key="4">
    <source>
        <dbReference type="EMBL" id="EKX51273.1"/>
    </source>
</evidence>
<dbReference type="GO" id="GO:0004534">
    <property type="term" value="F:5'-3' RNA exonuclease activity"/>
    <property type="evidence" value="ECO:0007669"/>
    <property type="project" value="TreeGrafter"/>
</dbReference>
<reference evidence="4 6" key="1">
    <citation type="journal article" date="2012" name="Nature">
        <title>Algal genomes reveal evolutionary mosaicism and the fate of nucleomorphs.</title>
        <authorList>
            <consortium name="DOE Joint Genome Institute"/>
            <person name="Curtis B.A."/>
            <person name="Tanifuji G."/>
            <person name="Burki F."/>
            <person name="Gruber A."/>
            <person name="Irimia M."/>
            <person name="Maruyama S."/>
            <person name="Arias M.C."/>
            <person name="Ball S.G."/>
            <person name="Gile G.H."/>
            <person name="Hirakawa Y."/>
            <person name="Hopkins J.F."/>
            <person name="Kuo A."/>
            <person name="Rensing S.A."/>
            <person name="Schmutz J."/>
            <person name="Symeonidi A."/>
            <person name="Elias M."/>
            <person name="Eveleigh R.J."/>
            <person name="Herman E.K."/>
            <person name="Klute M.J."/>
            <person name="Nakayama T."/>
            <person name="Obornik M."/>
            <person name="Reyes-Prieto A."/>
            <person name="Armbrust E.V."/>
            <person name="Aves S.J."/>
            <person name="Beiko R.G."/>
            <person name="Coutinho P."/>
            <person name="Dacks J.B."/>
            <person name="Durnford D.G."/>
            <person name="Fast N.M."/>
            <person name="Green B.R."/>
            <person name="Grisdale C.J."/>
            <person name="Hempel F."/>
            <person name="Henrissat B."/>
            <person name="Hoppner M.P."/>
            <person name="Ishida K."/>
            <person name="Kim E."/>
            <person name="Koreny L."/>
            <person name="Kroth P.G."/>
            <person name="Liu Y."/>
            <person name="Malik S.B."/>
            <person name="Maier U.G."/>
            <person name="McRose D."/>
            <person name="Mock T."/>
            <person name="Neilson J.A."/>
            <person name="Onodera N.T."/>
            <person name="Poole A.M."/>
            <person name="Pritham E.J."/>
            <person name="Richards T.A."/>
            <person name="Rocap G."/>
            <person name="Roy S.W."/>
            <person name="Sarai C."/>
            <person name="Schaack S."/>
            <person name="Shirato S."/>
            <person name="Slamovits C.H."/>
            <person name="Spencer D.F."/>
            <person name="Suzuki S."/>
            <person name="Worden A.Z."/>
            <person name="Zauner S."/>
            <person name="Barry K."/>
            <person name="Bell C."/>
            <person name="Bharti A.K."/>
            <person name="Crow J.A."/>
            <person name="Grimwood J."/>
            <person name="Kramer R."/>
            <person name="Lindquist E."/>
            <person name="Lucas S."/>
            <person name="Salamov A."/>
            <person name="McFadden G.I."/>
            <person name="Lane C.E."/>
            <person name="Keeling P.J."/>
            <person name="Gray M.W."/>
            <person name="Grigoriev I.V."/>
            <person name="Archibald J.M."/>
        </authorList>
    </citation>
    <scope>NUCLEOTIDE SEQUENCE</scope>
    <source>
        <strain evidence="4 6">CCMP2712</strain>
    </source>
</reference>
<evidence type="ECO:0000259" key="3">
    <source>
        <dbReference type="Pfam" id="PF03159"/>
    </source>
</evidence>
<evidence type="ECO:0000313" key="5">
    <source>
        <dbReference type="EnsemblProtists" id="EKX51273"/>
    </source>
</evidence>
<dbReference type="STRING" id="905079.L1JT89"/>
<dbReference type="PANTHER" id="PTHR12341">
    <property type="entry name" value="5'-&gt;3' EXORIBONUCLEASE"/>
    <property type="match status" value="1"/>
</dbReference>
<feature type="domain" description="Xrn1 N-terminal" evidence="3">
    <location>
        <begin position="1"/>
        <end position="225"/>
    </location>
</feature>
<evidence type="ECO:0000313" key="6">
    <source>
        <dbReference type="Proteomes" id="UP000011087"/>
    </source>
</evidence>
<reference evidence="5" key="3">
    <citation type="submission" date="2015-06" db="UniProtKB">
        <authorList>
            <consortium name="EnsemblProtists"/>
        </authorList>
    </citation>
    <scope>IDENTIFICATION</scope>
</reference>
<dbReference type="Proteomes" id="UP000011087">
    <property type="component" value="Unassembled WGS sequence"/>
</dbReference>
<comment type="similarity">
    <text evidence="1">Belongs to the 5'-3' exonuclease family.</text>
</comment>
<dbReference type="GeneID" id="17307849"/>
<dbReference type="KEGG" id="gtt:GUITHDRAFT_157234"/>
<dbReference type="Gene3D" id="3.40.50.12390">
    <property type="match status" value="2"/>
</dbReference>
<dbReference type="InterPro" id="IPR027073">
    <property type="entry name" value="5_3_exoribonuclease"/>
</dbReference>
<gene>
    <name evidence="4" type="ORF">GUITHDRAFT_157234</name>
</gene>
<dbReference type="GO" id="GO:0005634">
    <property type="term" value="C:nucleus"/>
    <property type="evidence" value="ECO:0007669"/>
    <property type="project" value="TreeGrafter"/>
</dbReference>